<comment type="subcellular location">
    <subcellularLocation>
        <location evidence="10">Cell membrane</location>
        <topology evidence="10">Multi-pass membrane protein</topology>
    </subcellularLocation>
</comment>
<dbReference type="GO" id="GO:0055085">
    <property type="term" value="P:transmembrane transport"/>
    <property type="evidence" value="ECO:0007669"/>
    <property type="project" value="InterPro"/>
</dbReference>
<dbReference type="EMBL" id="PRKZ01000007">
    <property type="protein sequence ID" value="RAW48888.1"/>
    <property type="molecule type" value="Genomic_DNA"/>
</dbReference>
<keyword evidence="9 10" id="KW-0472">Membrane</keyword>
<feature type="modified residue" description="FMN phosphoryl threonine" evidence="10">
    <location>
        <position position="156"/>
    </location>
</feature>
<feature type="transmembrane region" description="Helical" evidence="10">
    <location>
        <begin position="226"/>
        <end position="245"/>
    </location>
</feature>
<evidence type="ECO:0000313" key="12">
    <source>
        <dbReference type="EMBL" id="RAW57124.1"/>
    </source>
</evidence>
<dbReference type="HAMAP" id="MF_00462">
    <property type="entry name" value="RsxD_RnfD"/>
    <property type="match status" value="1"/>
</dbReference>
<name>A0A329TJ13_9FIRM</name>
<evidence type="ECO:0000256" key="4">
    <source>
        <dbReference type="ARBA" id="ARBA00022643"/>
    </source>
</evidence>
<dbReference type="InterPro" id="IPR011303">
    <property type="entry name" value="RnfD_bac"/>
</dbReference>
<evidence type="ECO:0000256" key="9">
    <source>
        <dbReference type="ARBA" id="ARBA00023136"/>
    </source>
</evidence>
<keyword evidence="8 10" id="KW-1133">Transmembrane helix</keyword>
<dbReference type="NCBIfam" id="TIGR01946">
    <property type="entry name" value="rnfD"/>
    <property type="match status" value="1"/>
</dbReference>
<evidence type="ECO:0000313" key="13">
    <source>
        <dbReference type="Proteomes" id="UP000250583"/>
    </source>
</evidence>
<evidence type="ECO:0000256" key="5">
    <source>
        <dbReference type="ARBA" id="ARBA00022692"/>
    </source>
</evidence>
<sequence length="319" mass="33700">MDTKLIVSASPHLRSEETTTGLMANVIVALVPCVVASAIIFGLRALLVTAVSVVASVAFEWLYCKLLKKPNPVGDLSAVVTGIILALNVPVGMPIGELIVGDFVAIIVVKQLFGGIGMNFANPALVGRIFLFISFAGEMNTWVYPDAAVDQLSSATPLKVADPSKLSLLDLFMGVHGGVLGETCALAIVLGLIYLVATKTISAAIPASYIGSMFIFYLISTRSLHGALVGVLSGGLLFGAVYMATDYVTSPFTLKGKLVYGVALGIVTFAIREWGSYAEGVSFALLFMNLWVPYINDLTRQTPYGYIKPAKPAKEAAGK</sequence>
<feature type="transmembrane region" description="Helical" evidence="10">
    <location>
        <begin position="171"/>
        <end position="196"/>
    </location>
</feature>
<dbReference type="PANTHER" id="PTHR30578">
    <property type="entry name" value="ELECTRON TRANSPORT COMPLEX PROTEIN RNFD"/>
    <property type="match status" value="1"/>
</dbReference>
<protein>
    <recommendedName>
        <fullName evidence="10">Ion-translocating oxidoreductase complex subunit D</fullName>
        <ecNumber evidence="10">7.-.-.-</ecNumber>
    </recommendedName>
    <alternativeName>
        <fullName evidence="10">Rnf electron transport complex subunit D</fullName>
    </alternativeName>
</protein>
<keyword evidence="6 10" id="KW-1278">Translocase</keyword>
<dbReference type="InterPro" id="IPR004338">
    <property type="entry name" value="NqrB/RnfD"/>
</dbReference>
<evidence type="ECO:0000313" key="11">
    <source>
        <dbReference type="EMBL" id="RAW48888.1"/>
    </source>
</evidence>
<gene>
    <name evidence="10" type="primary">rnfD</name>
    <name evidence="12" type="ORF">C4N22_11920</name>
    <name evidence="11" type="ORF">C4N25_10230</name>
</gene>
<feature type="transmembrane region" description="Helical" evidence="10">
    <location>
        <begin position="203"/>
        <end position="220"/>
    </location>
</feature>
<keyword evidence="2 10" id="KW-0597">Phosphoprotein</keyword>
<keyword evidence="1 10" id="KW-0813">Transport</keyword>
<reference evidence="13 14" key="1">
    <citation type="submission" date="2018-02" db="EMBL/GenBank/DDBJ databases">
        <title>Complete genome sequencing of Faecalibacterium prausnitzii strains isolated from the human gut.</title>
        <authorList>
            <person name="Fitzgerald B.C."/>
            <person name="Shkoporov A.N."/>
            <person name="Ross P.R."/>
            <person name="Hill C."/>
        </authorList>
    </citation>
    <scope>NUCLEOTIDE SEQUENCE [LARGE SCALE GENOMIC DNA]</scope>
    <source>
        <strain evidence="12 13">APC923/61-1</strain>
        <strain evidence="11 14">APC942/8-14-2</strain>
    </source>
</reference>
<accession>A0A329TJ13</accession>
<comment type="caution">
    <text evidence="10">Lacks conserved residue(s) required for the propagation of feature annotation.</text>
</comment>
<comment type="similarity">
    <text evidence="10">Belongs to the NqrB/RnfD family.</text>
</comment>
<evidence type="ECO:0000256" key="1">
    <source>
        <dbReference type="ARBA" id="ARBA00022448"/>
    </source>
</evidence>
<evidence type="ECO:0000256" key="10">
    <source>
        <dbReference type="HAMAP-Rule" id="MF_00462"/>
    </source>
</evidence>
<dbReference type="RefSeq" id="WP_022256333.1">
    <property type="nucleotide sequence ID" value="NZ_DAWEON010000041.1"/>
</dbReference>
<comment type="function">
    <text evidence="10">Part of a membrane-bound complex that couples electron transfer with translocation of ions across the membrane.</text>
</comment>
<feature type="transmembrane region" description="Helical" evidence="10">
    <location>
        <begin position="76"/>
        <end position="93"/>
    </location>
</feature>
<dbReference type="GO" id="GO:0005886">
    <property type="term" value="C:plasma membrane"/>
    <property type="evidence" value="ECO:0007669"/>
    <property type="project" value="UniProtKB-SubCell"/>
</dbReference>
<dbReference type="Proteomes" id="UP000251634">
    <property type="component" value="Unassembled WGS sequence"/>
</dbReference>
<evidence type="ECO:0000313" key="14">
    <source>
        <dbReference type="Proteomes" id="UP000251634"/>
    </source>
</evidence>
<dbReference type="Proteomes" id="UP000250583">
    <property type="component" value="Unassembled WGS sequence"/>
</dbReference>
<comment type="caution">
    <text evidence="11">The sequence shown here is derived from an EMBL/GenBank/DDBJ whole genome shotgun (WGS) entry which is preliminary data.</text>
</comment>
<organism evidence="11 14">
    <name type="scientific">Faecalibacterium prausnitzii</name>
    <dbReference type="NCBI Taxonomy" id="853"/>
    <lineage>
        <taxon>Bacteria</taxon>
        <taxon>Bacillati</taxon>
        <taxon>Bacillota</taxon>
        <taxon>Clostridia</taxon>
        <taxon>Eubacteriales</taxon>
        <taxon>Oscillospiraceae</taxon>
        <taxon>Faecalibacterium</taxon>
    </lineage>
</organism>
<feature type="transmembrane region" description="Helical" evidence="10">
    <location>
        <begin position="252"/>
        <end position="271"/>
    </location>
</feature>
<evidence type="ECO:0000256" key="8">
    <source>
        <dbReference type="ARBA" id="ARBA00022989"/>
    </source>
</evidence>
<evidence type="ECO:0000256" key="7">
    <source>
        <dbReference type="ARBA" id="ARBA00022982"/>
    </source>
</evidence>
<evidence type="ECO:0000256" key="2">
    <source>
        <dbReference type="ARBA" id="ARBA00022553"/>
    </source>
</evidence>
<keyword evidence="4 10" id="KW-0288">FMN</keyword>
<dbReference type="OrthoDB" id="9776359at2"/>
<dbReference type="GO" id="GO:0022900">
    <property type="term" value="P:electron transport chain"/>
    <property type="evidence" value="ECO:0007669"/>
    <property type="project" value="UniProtKB-UniRule"/>
</dbReference>
<dbReference type="AlphaFoldDB" id="A0A329TJ13"/>
<comment type="cofactor">
    <cofactor evidence="10">
        <name>FMN</name>
        <dbReference type="ChEBI" id="CHEBI:58210"/>
    </cofactor>
</comment>
<keyword evidence="3 10" id="KW-0285">Flavoprotein</keyword>
<keyword evidence="10" id="KW-1003">Cell membrane</keyword>
<keyword evidence="7 10" id="KW-0249">Electron transport</keyword>
<comment type="subunit">
    <text evidence="10">The complex is composed of six subunits: RnfA, RnfB, RnfC, RnfD, RnfE and RnfG.</text>
</comment>
<dbReference type="EC" id="7.-.-.-" evidence="10"/>
<keyword evidence="5 10" id="KW-0812">Transmembrane</keyword>
<feature type="transmembrane region" description="Helical" evidence="10">
    <location>
        <begin position="21"/>
        <end position="40"/>
    </location>
</feature>
<evidence type="ECO:0000256" key="6">
    <source>
        <dbReference type="ARBA" id="ARBA00022967"/>
    </source>
</evidence>
<dbReference type="Pfam" id="PF03116">
    <property type="entry name" value="NQR2_RnfD_RnfE"/>
    <property type="match status" value="1"/>
</dbReference>
<evidence type="ECO:0000256" key="3">
    <source>
        <dbReference type="ARBA" id="ARBA00022630"/>
    </source>
</evidence>
<proteinExistence type="inferred from homology"/>
<dbReference type="EMBL" id="PRLE01000008">
    <property type="protein sequence ID" value="RAW57124.1"/>
    <property type="molecule type" value="Genomic_DNA"/>
</dbReference>
<dbReference type="PANTHER" id="PTHR30578:SF0">
    <property type="entry name" value="ION-TRANSLOCATING OXIDOREDUCTASE COMPLEX SUBUNIT D"/>
    <property type="match status" value="1"/>
</dbReference>